<comment type="similarity">
    <text evidence="12">Belongs to the phospholipase D family. Cardiolipin synthase subfamily.</text>
</comment>
<proteinExistence type="inferred from homology"/>
<dbReference type="SMART" id="SM00155">
    <property type="entry name" value="PLDc"/>
    <property type="match status" value="2"/>
</dbReference>
<dbReference type="HAMAP" id="MF_01916">
    <property type="entry name" value="Cardiolipin_synth_Cls"/>
    <property type="match status" value="1"/>
</dbReference>
<dbReference type="InterPro" id="IPR022924">
    <property type="entry name" value="Cardiolipin_synthase"/>
</dbReference>
<comment type="function">
    <text evidence="12">Catalyzes the reversible phosphatidyl group transfer from one phosphatidylglycerol molecule to another to form cardiolipin (CL) (diphosphatidylglycerol) and glycerol.</text>
</comment>
<evidence type="ECO:0000256" key="10">
    <source>
        <dbReference type="ARBA" id="ARBA00023209"/>
    </source>
</evidence>
<reference evidence="15 16" key="1">
    <citation type="journal article" date="2015" name="Genome Announc.">
        <title>Expanding the biotechnology potential of lactobacilli through comparative genomics of 213 strains and associated genera.</title>
        <authorList>
            <person name="Sun Z."/>
            <person name="Harris H.M."/>
            <person name="McCann A."/>
            <person name="Guo C."/>
            <person name="Argimon S."/>
            <person name="Zhang W."/>
            <person name="Yang X."/>
            <person name="Jeffery I.B."/>
            <person name="Cooney J.C."/>
            <person name="Kagawa T.F."/>
            <person name="Liu W."/>
            <person name="Song Y."/>
            <person name="Salvetti E."/>
            <person name="Wrobel A."/>
            <person name="Rasinkangas P."/>
            <person name="Parkhill J."/>
            <person name="Rea M.C."/>
            <person name="O'Sullivan O."/>
            <person name="Ritari J."/>
            <person name="Douillard F.P."/>
            <person name="Paul Ross R."/>
            <person name="Yang R."/>
            <person name="Briner A.E."/>
            <person name="Felis G.E."/>
            <person name="de Vos W.M."/>
            <person name="Barrangou R."/>
            <person name="Klaenhammer T.R."/>
            <person name="Caufield P.W."/>
            <person name="Cui Y."/>
            <person name="Zhang H."/>
            <person name="O'Toole P.W."/>
        </authorList>
    </citation>
    <scope>NUCLEOTIDE SEQUENCE [LARGE SCALE GENOMIC DNA]</scope>
    <source>
        <strain evidence="15 16">DSM 20505</strain>
    </source>
</reference>
<evidence type="ECO:0000256" key="7">
    <source>
        <dbReference type="ARBA" id="ARBA00022989"/>
    </source>
</evidence>
<keyword evidence="6" id="KW-0677">Repeat</keyword>
<feature type="active site" evidence="12">
    <location>
        <position position="410"/>
    </location>
</feature>
<evidence type="ECO:0000256" key="11">
    <source>
        <dbReference type="ARBA" id="ARBA00023264"/>
    </source>
</evidence>
<dbReference type="GO" id="GO:0008808">
    <property type="term" value="F:cardiolipin synthase activity"/>
    <property type="evidence" value="ECO:0007669"/>
    <property type="project" value="UniProtKB-UniRule"/>
</dbReference>
<evidence type="ECO:0000259" key="14">
    <source>
        <dbReference type="PROSITE" id="PS50035"/>
    </source>
</evidence>
<dbReference type="InterPro" id="IPR025202">
    <property type="entry name" value="PLD-like_dom"/>
</dbReference>
<comment type="caution">
    <text evidence="12">Lacks conserved residue(s) required for the propagation of feature annotation.</text>
</comment>
<keyword evidence="2 12" id="KW-1003">Cell membrane</keyword>
<evidence type="ECO:0000256" key="5">
    <source>
        <dbReference type="ARBA" id="ARBA00022692"/>
    </source>
</evidence>
<evidence type="ECO:0000256" key="4">
    <source>
        <dbReference type="ARBA" id="ARBA00022679"/>
    </source>
</evidence>
<accession>A0A0R1ZKW1</accession>
<feature type="domain" description="PLD phosphodiesterase" evidence="14">
    <location>
        <begin position="403"/>
        <end position="430"/>
    </location>
</feature>
<organism evidence="15 16">
    <name type="scientific">Lacticaseibacillus sharpeae JCM 1186 = DSM 20505</name>
    <dbReference type="NCBI Taxonomy" id="1291052"/>
    <lineage>
        <taxon>Bacteria</taxon>
        <taxon>Bacillati</taxon>
        <taxon>Bacillota</taxon>
        <taxon>Bacilli</taxon>
        <taxon>Lactobacillales</taxon>
        <taxon>Lactobacillaceae</taxon>
        <taxon>Lacticaseibacillus</taxon>
    </lineage>
</organism>
<dbReference type="Gene3D" id="3.30.870.10">
    <property type="entry name" value="Endonuclease Chain A"/>
    <property type="match status" value="2"/>
</dbReference>
<dbReference type="CDD" id="cd09112">
    <property type="entry name" value="PLDc_CLS_2"/>
    <property type="match status" value="1"/>
</dbReference>
<gene>
    <name evidence="15" type="ORF">FC18_GL001725</name>
</gene>
<feature type="active site" evidence="12">
    <location>
        <position position="408"/>
    </location>
</feature>
<protein>
    <recommendedName>
        <fullName evidence="12 13">Cardiolipin synthase</fullName>
        <shortName evidence="12">CL synthase</shortName>
        <ecNumber evidence="12 13">2.7.8.-</ecNumber>
    </recommendedName>
</protein>
<comment type="catalytic activity">
    <reaction evidence="12">
        <text>2 a 1,2-diacyl-sn-glycero-3-phospho-(1'-sn-glycerol) = a cardiolipin + glycerol</text>
        <dbReference type="Rhea" id="RHEA:31451"/>
        <dbReference type="ChEBI" id="CHEBI:17754"/>
        <dbReference type="ChEBI" id="CHEBI:62237"/>
        <dbReference type="ChEBI" id="CHEBI:64716"/>
    </reaction>
</comment>
<evidence type="ECO:0000256" key="2">
    <source>
        <dbReference type="ARBA" id="ARBA00022475"/>
    </source>
</evidence>
<dbReference type="NCBIfam" id="TIGR04265">
    <property type="entry name" value="bac_cardiolipin"/>
    <property type="match status" value="1"/>
</dbReference>
<keyword evidence="8 12" id="KW-0443">Lipid metabolism</keyword>
<dbReference type="PATRIC" id="fig|1291052.5.peg.1764"/>
<dbReference type="RefSeq" id="WP_056975944.1">
    <property type="nucleotide sequence ID" value="NZ_AYYO01000037.1"/>
</dbReference>
<feature type="domain" description="PLD phosphodiesterase" evidence="14">
    <location>
        <begin position="222"/>
        <end position="249"/>
    </location>
</feature>
<dbReference type="InterPro" id="IPR030874">
    <property type="entry name" value="Cardiolipin_synth_Firmi"/>
</dbReference>
<evidence type="ECO:0000256" key="1">
    <source>
        <dbReference type="ARBA" id="ARBA00004651"/>
    </source>
</evidence>
<dbReference type="CDD" id="cd09110">
    <property type="entry name" value="PLDc_CLS_1"/>
    <property type="match status" value="1"/>
</dbReference>
<keyword evidence="7 12" id="KW-1133">Transmembrane helix</keyword>
<evidence type="ECO:0000256" key="6">
    <source>
        <dbReference type="ARBA" id="ARBA00022737"/>
    </source>
</evidence>
<dbReference type="OrthoDB" id="9762009at2"/>
<keyword evidence="4 12" id="KW-0808">Transferase</keyword>
<dbReference type="SUPFAM" id="SSF56024">
    <property type="entry name" value="Phospholipase D/nuclease"/>
    <property type="match status" value="2"/>
</dbReference>
<feature type="transmembrane region" description="Helical" evidence="12">
    <location>
        <begin position="39"/>
        <end position="58"/>
    </location>
</feature>
<evidence type="ECO:0000256" key="3">
    <source>
        <dbReference type="ARBA" id="ARBA00022516"/>
    </source>
</evidence>
<evidence type="ECO:0000313" key="15">
    <source>
        <dbReference type="EMBL" id="KRM55018.1"/>
    </source>
</evidence>
<dbReference type="STRING" id="1291052.FC18_GL001725"/>
<keyword evidence="11 12" id="KW-1208">Phospholipid metabolism</keyword>
<keyword evidence="3 12" id="KW-0444">Lipid biosynthesis</keyword>
<dbReference type="PANTHER" id="PTHR21248:SF22">
    <property type="entry name" value="PHOSPHOLIPASE D"/>
    <property type="match status" value="1"/>
</dbReference>
<keyword evidence="9 12" id="KW-0472">Membrane</keyword>
<keyword evidence="16" id="KW-1185">Reference proteome</keyword>
<feature type="active site" evidence="12">
    <location>
        <position position="234"/>
    </location>
</feature>
<sequence length="490" mass="55064">MIDYVLVHVPAFVSALIALNALAAVITVFHTPRNIAATWAWLLVLVLIPGFGFLLFMFTGRGLGHAKLFKMHTQDRIGLQEVIETQKAAVPKLAHTDADRVVRERQQTVELFRRIDRAPLTRRNAVKIFTDGNDKFAALLTDIAHAQTSIHIEYYTIYPDNIGAELRDALVARAYEGVEVRVVYDAFGSNGINASFWAPLTAAGGRAVPFVTSTNTIARFRLNYHDHRKIVVIDGKIGYTGGFNVGDQYLSRSKKFGYWRDTHLRIIGHGVSLLQMRFMMDWNASVTSDKHLAYTPFYFPAPDSPVSGTTSMQVVTSGPDSPVEQIKLGYINLISSAKHRVWLQSPYLVPDDSMITALRMAAAAGVDVRVMIPCMPDHPFIYRATQYYARLLTEFGVKVYTYDDGFLHAKTMLVDDDLSTVGSANQDFRSYGLNFEVNTFMYDTEITKQLAQIFTDDLAQSTLLTKDIIGSWGHWLRFKQNFSRLLSPVL</sequence>
<evidence type="ECO:0000256" key="12">
    <source>
        <dbReference type="HAMAP-Rule" id="MF_01916"/>
    </source>
</evidence>
<dbReference type="EC" id="2.7.8.-" evidence="12 13"/>
<dbReference type="PANTHER" id="PTHR21248">
    <property type="entry name" value="CARDIOLIPIN SYNTHASE"/>
    <property type="match status" value="1"/>
</dbReference>
<dbReference type="InterPro" id="IPR001736">
    <property type="entry name" value="PLipase_D/transphosphatidylase"/>
</dbReference>
<evidence type="ECO:0000256" key="8">
    <source>
        <dbReference type="ARBA" id="ARBA00023098"/>
    </source>
</evidence>
<dbReference type="Pfam" id="PF13091">
    <property type="entry name" value="PLDc_2"/>
    <property type="match status" value="2"/>
</dbReference>
<feature type="active site" evidence="12">
    <location>
        <position position="227"/>
    </location>
</feature>
<dbReference type="InterPro" id="IPR027379">
    <property type="entry name" value="CLS_N"/>
</dbReference>
<feature type="active site" evidence="12">
    <location>
        <position position="415"/>
    </location>
</feature>
<evidence type="ECO:0000256" key="9">
    <source>
        <dbReference type="ARBA" id="ARBA00023136"/>
    </source>
</evidence>
<feature type="active site" evidence="12">
    <location>
        <position position="229"/>
    </location>
</feature>
<dbReference type="Pfam" id="PF13396">
    <property type="entry name" value="PLDc_N"/>
    <property type="match status" value="1"/>
</dbReference>
<evidence type="ECO:0000313" key="16">
    <source>
        <dbReference type="Proteomes" id="UP000051679"/>
    </source>
</evidence>
<comment type="caution">
    <text evidence="15">The sequence shown here is derived from an EMBL/GenBank/DDBJ whole genome shotgun (WGS) entry which is preliminary data.</text>
</comment>
<dbReference type="AlphaFoldDB" id="A0A0R1ZKW1"/>
<dbReference type="GO" id="GO:0005886">
    <property type="term" value="C:plasma membrane"/>
    <property type="evidence" value="ECO:0007669"/>
    <property type="project" value="UniProtKB-SubCell"/>
</dbReference>
<keyword evidence="5 12" id="KW-0812">Transmembrane</keyword>
<dbReference type="PROSITE" id="PS50035">
    <property type="entry name" value="PLD"/>
    <property type="match status" value="2"/>
</dbReference>
<dbReference type="EMBL" id="AYYO01000037">
    <property type="protein sequence ID" value="KRM55018.1"/>
    <property type="molecule type" value="Genomic_DNA"/>
</dbReference>
<keyword evidence="10 12" id="KW-0594">Phospholipid biosynthesis</keyword>
<evidence type="ECO:0000256" key="13">
    <source>
        <dbReference type="NCBIfam" id="TIGR04265"/>
    </source>
</evidence>
<name>A0A0R1ZKW1_9LACO</name>
<dbReference type="Proteomes" id="UP000051679">
    <property type="component" value="Unassembled WGS sequence"/>
</dbReference>
<dbReference type="GO" id="GO:0032049">
    <property type="term" value="P:cardiolipin biosynthetic process"/>
    <property type="evidence" value="ECO:0007669"/>
    <property type="project" value="UniProtKB-UniRule"/>
</dbReference>
<comment type="subcellular location">
    <subcellularLocation>
        <location evidence="1 12">Cell membrane</location>
        <topology evidence="1 12">Multi-pass membrane protein</topology>
    </subcellularLocation>
</comment>